<evidence type="ECO:0008006" key="3">
    <source>
        <dbReference type="Google" id="ProtNLM"/>
    </source>
</evidence>
<dbReference type="Pfam" id="PF07867">
    <property type="entry name" value="DUF1654"/>
    <property type="match status" value="1"/>
</dbReference>
<gene>
    <name evidence="1" type="ORF">ALO43_00027</name>
</gene>
<comment type="caution">
    <text evidence="1">The sequence shown here is derived from an EMBL/GenBank/DDBJ whole genome shotgun (WGS) entry which is preliminary data.</text>
</comment>
<dbReference type="Proteomes" id="UP000050523">
    <property type="component" value="Unassembled WGS sequence"/>
</dbReference>
<dbReference type="AlphaFoldDB" id="A0AA40P640"/>
<evidence type="ECO:0000313" key="1">
    <source>
        <dbReference type="EMBL" id="KPZ04321.1"/>
    </source>
</evidence>
<proteinExistence type="predicted"/>
<dbReference type="InterPro" id="IPR012449">
    <property type="entry name" value="Phage_F116_Orf28"/>
</dbReference>
<evidence type="ECO:0000313" key="2">
    <source>
        <dbReference type="Proteomes" id="UP000050523"/>
    </source>
</evidence>
<reference evidence="1 2" key="1">
    <citation type="submission" date="2015-09" db="EMBL/GenBank/DDBJ databases">
        <title>Genome announcement of multiple Pseudomonas syringae strains.</title>
        <authorList>
            <person name="Thakur S."/>
            <person name="Wang P.W."/>
            <person name="Gong Y."/>
            <person name="Weir B.S."/>
            <person name="Guttman D.S."/>
        </authorList>
    </citation>
    <scope>NUCLEOTIDE SEQUENCE [LARGE SCALE GENOMIC DNA]</scope>
    <source>
        <strain evidence="1 2">ICMP9151</strain>
    </source>
</reference>
<organism evidence="1 2">
    <name type="scientific">Pseudomonas tremae</name>
    <dbReference type="NCBI Taxonomy" id="200454"/>
    <lineage>
        <taxon>Bacteria</taxon>
        <taxon>Pseudomonadati</taxon>
        <taxon>Pseudomonadota</taxon>
        <taxon>Gammaproteobacteria</taxon>
        <taxon>Pseudomonadales</taxon>
        <taxon>Pseudomonadaceae</taxon>
        <taxon>Pseudomonas</taxon>
    </lineage>
</organism>
<dbReference type="EMBL" id="LJRO01000117">
    <property type="protein sequence ID" value="KPZ04321.1"/>
    <property type="molecule type" value="Genomic_DNA"/>
</dbReference>
<name>A0AA40P640_9PSED</name>
<protein>
    <recommendedName>
        <fullName evidence="3">DUF1654 domain-containing protein</fullName>
    </recommendedName>
</protein>
<sequence length="89" mass="10483">MREFHVMVDSNNLVPGTSRAYEMIGRRIQRLVSAPDVQKIQWVIVTRRDDEPQESWERVLQEIEETAGIQLDRQADGSVRIGWQRYLDN</sequence>
<accession>A0AA40P640</accession>